<feature type="compositionally biased region" description="Low complexity" evidence="1">
    <location>
        <begin position="42"/>
        <end position="54"/>
    </location>
</feature>
<feature type="region of interest" description="Disordered" evidence="1">
    <location>
        <begin position="124"/>
        <end position="149"/>
    </location>
</feature>
<evidence type="ECO:0000256" key="1">
    <source>
        <dbReference type="SAM" id="MobiDB-lite"/>
    </source>
</evidence>
<reference evidence="2 3" key="1">
    <citation type="submission" date="2018-12" db="EMBL/GenBank/DDBJ databases">
        <title>Genome sequence and assembly of Colletotrichum trifolii.</title>
        <authorList>
            <person name="Gan P."/>
            <person name="Shirasu K."/>
        </authorList>
    </citation>
    <scope>NUCLEOTIDE SEQUENCE [LARGE SCALE GENOMIC DNA]</scope>
    <source>
        <strain evidence="2 3">543-2</strain>
    </source>
</reference>
<keyword evidence="3" id="KW-1185">Reference proteome</keyword>
<evidence type="ECO:0000313" key="3">
    <source>
        <dbReference type="Proteomes" id="UP000295703"/>
    </source>
</evidence>
<dbReference type="EMBL" id="RYZW01000220">
    <property type="protein sequence ID" value="TDZ37630.1"/>
    <property type="molecule type" value="Genomic_DNA"/>
</dbReference>
<dbReference type="AlphaFoldDB" id="A0A4R8QI11"/>
<comment type="caution">
    <text evidence="2">The sequence shown here is derived from an EMBL/GenBank/DDBJ whole genome shotgun (WGS) entry which is preliminary data.</text>
</comment>
<dbReference type="Proteomes" id="UP000295703">
    <property type="component" value="Unassembled WGS sequence"/>
</dbReference>
<evidence type="ECO:0000313" key="2">
    <source>
        <dbReference type="EMBL" id="TDZ37630.1"/>
    </source>
</evidence>
<protein>
    <submittedName>
        <fullName evidence="2">Uncharacterized protein</fullName>
    </submittedName>
</protein>
<name>A0A4R8QI11_COLTR</name>
<feature type="compositionally biased region" description="Low complexity" evidence="1">
    <location>
        <begin position="64"/>
        <end position="75"/>
    </location>
</feature>
<sequence>MSSPHTPRRVGASRSVTSPRNSRASRSNHRHHPYTPKNRRTSSSAGASSSLSSLNYHLSRATLSSQSSPRTPTSRHGPAQSSPVSNRQRRRAEAAALRAEFISKTPPMPNSELAKFEKYFNISESSANEEEEEEKEDVEEEEGDTTPTETTIPEKRYRIANFRVAGGQVTEETLFRAVRHVSSIFSSSELSIEAVSNMFSVASPAPLSSRRNYSVMTLSVRNGCITDETASEATKQLRELCLGSQVRCRTEEL</sequence>
<gene>
    <name evidence="2" type="ORF">CTRI78_v011066</name>
</gene>
<accession>A0A4R8QI11</accession>
<organism evidence="2 3">
    <name type="scientific">Colletotrichum trifolii</name>
    <dbReference type="NCBI Taxonomy" id="5466"/>
    <lineage>
        <taxon>Eukaryota</taxon>
        <taxon>Fungi</taxon>
        <taxon>Dikarya</taxon>
        <taxon>Ascomycota</taxon>
        <taxon>Pezizomycotina</taxon>
        <taxon>Sordariomycetes</taxon>
        <taxon>Hypocreomycetidae</taxon>
        <taxon>Glomerellales</taxon>
        <taxon>Glomerellaceae</taxon>
        <taxon>Colletotrichum</taxon>
        <taxon>Colletotrichum orbiculare species complex</taxon>
    </lineage>
</organism>
<feature type="compositionally biased region" description="Acidic residues" evidence="1">
    <location>
        <begin position="127"/>
        <end position="144"/>
    </location>
</feature>
<feature type="compositionally biased region" description="Basic residues" evidence="1">
    <location>
        <begin position="26"/>
        <end position="40"/>
    </location>
</feature>
<proteinExistence type="predicted"/>
<feature type="region of interest" description="Disordered" evidence="1">
    <location>
        <begin position="1"/>
        <end position="108"/>
    </location>
</feature>